<gene>
    <name evidence="1" type="primary">ANKRD50</name>
    <name evidence="1" type="ORF">SNAT2548_LOCUS7064</name>
</gene>
<proteinExistence type="predicted"/>
<dbReference type="AlphaFoldDB" id="A0A812JXF5"/>
<protein>
    <submittedName>
        <fullName evidence="1">ANKRD50 protein</fullName>
    </submittedName>
</protein>
<name>A0A812JXF5_9DINO</name>
<evidence type="ECO:0000313" key="2">
    <source>
        <dbReference type="Proteomes" id="UP000604046"/>
    </source>
</evidence>
<accession>A0A812JXF5</accession>
<sequence length="366" mass="41723">MAAVVPLDDGSDASEHEVASLDPSKLHTRLFKVSGAEIIVHVSQDPSSQSFWQEYTVALWILRTKNPDKARERCVETRPSVQEMHMRLWPGEVVQEASSKRRKKKSQKVWRNSQRVSTFFVECTLTTSMVISYMLFAASSSRRSPADRAYAVQCFKDLLRKLAEVRPEFEFWFQRHGDDEWTLVTCSVDSNGQYLFSGSSLWTTDFYRDNVGSLWAADFTNLTKPWVCHRTGRGPVLLHEYLAFVWDAQHPLQLREELNSGMYGVMTEVAYHLEILLMQVTSSLDEMPQNWGPLTNVRRMQDSVAWELKRTVSDALLALPVNDADGEPVDKEVWNLRTLIDRTLASAGVKIKKAVKVSDLAWASCA</sequence>
<dbReference type="EMBL" id="CAJNDS010000484">
    <property type="protein sequence ID" value="CAE7210996.1"/>
    <property type="molecule type" value="Genomic_DNA"/>
</dbReference>
<dbReference type="Proteomes" id="UP000604046">
    <property type="component" value="Unassembled WGS sequence"/>
</dbReference>
<reference evidence="1" key="1">
    <citation type="submission" date="2021-02" db="EMBL/GenBank/DDBJ databases">
        <authorList>
            <person name="Dougan E. K."/>
            <person name="Rhodes N."/>
            <person name="Thang M."/>
            <person name="Chan C."/>
        </authorList>
    </citation>
    <scope>NUCLEOTIDE SEQUENCE</scope>
</reference>
<keyword evidence="2" id="KW-1185">Reference proteome</keyword>
<organism evidence="1 2">
    <name type="scientific">Symbiodinium natans</name>
    <dbReference type="NCBI Taxonomy" id="878477"/>
    <lineage>
        <taxon>Eukaryota</taxon>
        <taxon>Sar</taxon>
        <taxon>Alveolata</taxon>
        <taxon>Dinophyceae</taxon>
        <taxon>Suessiales</taxon>
        <taxon>Symbiodiniaceae</taxon>
        <taxon>Symbiodinium</taxon>
    </lineage>
</organism>
<evidence type="ECO:0000313" key="1">
    <source>
        <dbReference type="EMBL" id="CAE7210996.1"/>
    </source>
</evidence>
<comment type="caution">
    <text evidence="1">The sequence shown here is derived from an EMBL/GenBank/DDBJ whole genome shotgun (WGS) entry which is preliminary data.</text>
</comment>